<gene>
    <name evidence="8" type="ORF">AMJ83_10945</name>
</gene>
<dbReference type="Gene3D" id="3.40.50.300">
    <property type="entry name" value="P-loop containing nucleotide triphosphate hydrolases"/>
    <property type="match status" value="1"/>
</dbReference>
<dbReference type="GO" id="GO:0005737">
    <property type="term" value="C:cytoplasm"/>
    <property type="evidence" value="ECO:0007669"/>
    <property type="project" value="TreeGrafter"/>
</dbReference>
<dbReference type="InterPro" id="IPR023192">
    <property type="entry name" value="TGS-like_dom_sf"/>
</dbReference>
<feature type="domain" description="TGS" evidence="7">
    <location>
        <begin position="249"/>
        <end position="332"/>
    </location>
</feature>
<dbReference type="PIRSF" id="PIRSF006641">
    <property type="entry name" value="CHP00092"/>
    <property type="match status" value="1"/>
</dbReference>
<dbReference type="PROSITE" id="PS51710">
    <property type="entry name" value="G_OBG"/>
    <property type="match status" value="1"/>
</dbReference>
<accession>A0A0S8FSR1</accession>
<dbReference type="InterPro" id="IPR006073">
    <property type="entry name" value="GTP-bd"/>
</dbReference>
<dbReference type="GO" id="GO:0005525">
    <property type="term" value="F:GTP binding"/>
    <property type="evidence" value="ECO:0007669"/>
    <property type="project" value="InterPro"/>
</dbReference>
<dbReference type="Gene3D" id="3.10.20.30">
    <property type="match status" value="1"/>
</dbReference>
<evidence type="ECO:0000256" key="2">
    <source>
        <dbReference type="ARBA" id="ARBA00022723"/>
    </source>
</evidence>
<comment type="caution">
    <text evidence="8">The sequence shown here is derived from an EMBL/GenBank/DDBJ whole genome shotgun (WGS) entry which is preliminary data.</text>
</comment>
<comment type="cofactor">
    <cofactor evidence="1">
        <name>Mg(2+)</name>
        <dbReference type="ChEBI" id="CHEBI:18420"/>
    </cofactor>
</comment>
<keyword evidence="4" id="KW-0067">ATP-binding</keyword>
<organism evidence="8 9">
    <name type="scientific">candidate division WOR_3 bacterium SM23_42</name>
    <dbReference type="NCBI Taxonomy" id="1703779"/>
    <lineage>
        <taxon>Bacteria</taxon>
        <taxon>Bacteria division WOR-3</taxon>
    </lineage>
</organism>
<dbReference type="STRING" id="1703779.AMJ83_10945"/>
<dbReference type="AlphaFoldDB" id="A0A0S8FSR1"/>
<dbReference type="PRINTS" id="PR00326">
    <property type="entry name" value="GTP1OBG"/>
</dbReference>
<dbReference type="EMBL" id="LJUJ01000037">
    <property type="protein sequence ID" value="KPK62444.1"/>
    <property type="molecule type" value="Genomic_DNA"/>
</dbReference>
<evidence type="ECO:0000256" key="1">
    <source>
        <dbReference type="ARBA" id="ARBA00001946"/>
    </source>
</evidence>
<keyword evidence="5" id="KW-0460">Magnesium</keyword>
<dbReference type="GO" id="GO:0046872">
    <property type="term" value="F:metal ion binding"/>
    <property type="evidence" value="ECO:0007669"/>
    <property type="project" value="UniProtKB-KW"/>
</dbReference>
<evidence type="ECO:0000256" key="5">
    <source>
        <dbReference type="ARBA" id="ARBA00022842"/>
    </source>
</evidence>
<dbReference type="SUPFAM" id="SSF52540">
    <property type="entry name" value="P-loop containing nucleoside triphosphate hydrolases"/>
    <property type="match status" value="1"/>
</dbReference>
<dbReference type="InterPro" id="IPR004095">
    <property type="entry name" value="TGS"/>
</dbReference>
<dbReference type="GO" id="GO:0005524">
    <property type="term" value="F:ATP binding"/>
    <property type="evidence" value="ECO:0007669"/>
    <property type="project" value="UniProtKB-KW"/>
</dbReference>
<reference evidence="8 9" key="1">
    <citation type="journal article" date="2015" name="Microbiome">
        <title>Genomic resolution of linkages in carbon, nitrogen, and sulfur cycling among widespread estuary sediment bacteria.</title>
        <authorList>
            <person name="Baker B.J."/>
            <person name="Lazar C.S."/>
            <person name="Teske A.P."/>
            <person name="Dick G.J."/>
        </authorList>
    </citation>
    <scope>NUCLEOTIDE SEQUENCE [LARGE SCALE GENOMIC DNA]</scope>
    <source>
        <strain evidence="8">SM23_42</strain>
    </source>
</reference>
<dbReference type="NCBIfam" id="TIGR00092">
    <property type="entry name" value="redox-regulated ATPase YchF"/>
    <property type="match status" value="1"/>
</dbReference>
<dbReference type="SUPFAM" id="SSF81271">
    <property type="entry name" value="TGS-like"/>
    <property type="match status" value="1"/>
</dbReference>
<dbReference type="PANTHER" id="PTHR23305">
    <property type="entry name" value="OBG GTPASE FAMILY"/>
    <property type="match status" value="1"/>
</dbReference>
<evidence type="ECO:0000259" key="6">
    <source>
        <dbReference type="PROSITE" id="PS51710"/>
    </source>
</evidence>
<dbReference type="Pfam" id="PF01926">
    <property type="entry name" value="MMR_HSR1"/>
    <property type="match status" value="1"/>
</dbReference>
<dbReference type="Proteomes" id="UP000051373">
    <property type="component" value="Unassembled WGS sequence"/>
</dbReference>
<evidence type="ECO:0000259" key="7">
    <source>
        <dbReference type="PROSITE" id="PS51880"/>
    </source>
</evidence>
<sequence>MKVGIIGLPNVGKSSLFNLLTEAHAQVAKFPFTTIDRNVGMVSIPDNRIERIVEITKSPKMKYASIEFVDIAGLIQDAHKGEGLGNKFLSHIRDVDLIVHVLRCFMAPDVAHTSSILSPRDDYTIVRTELLLSDLEIVERRMAKIRKVAEFHDEMERLSKVKDALSQGEAPGEPHIELPLLTPKPEIIVLNLDDEGKFQNGIDGYRISVALEEEITEFDEDEKTELRKDAGVEMEGPAGFIKLCLERLNMMLFYTIKGEEARAWPVQEGTKMIDAAGKIHTDMQKGFIKAEVLTYDDFIKVGGFVEAQNLGLSKIEGKEYIVQDGDIILIKFRV</sequence>
<name>A0A0S8FSR1_UNCW3</name>
<evidence type="ECO:0000313" key="8">
    <source>
        <dbReference type="EMBL" id="KPK62444.1"/>
    </source>
</evidence>
<dbReference type="Gene3D" id="1.10.150.300">
    <property type="entry name" value="TGS-like domain"/>
    <property type="match status" value="1"/>
</dbReference>
<proteinExistence type="predicted"/>
<dbReference type="GO" id="GO:0016887">
    <property type="term" value="F:ATP hydrolysis activity"/>
    <property type="evidence" value="ECO:0007669"/>
    <property type="project" value="InterPro"/>
</dbReference>
<evidence type="ECO:0000256" key="3">
    <source>
        <dbReference type="ARBA" id="ARBA00022741"/>
    </source>
</evidence>
<dbReference type="PROSITE" id="PS51880">
    <property type="entry name" value="TGS"/>
    <property type="match status" value="1"/>
</dbReference>
<feature type="domain" description="OBG-type G" evidence="6">
    <location>
        <begin position="1"/>
        <end position="249"/>
    </location>
</feature>
<dbReference type="InterPro" id="IPR027417">
    <property type="entry name" value="P-loop_NTPase"/>
</dbReference>
<protein>
    <recommendedName>
        <fullName evidence="10">OBG-type G domain-containing protein</fullName>
    </recommendedName>
</protein>
<dbReference type="InterPro" id="IPR012676">
    <property type="entry name" value="TGS-like"/>
</dbReference>
<dbReference type="PANTHER" id="PTHR23305:SF18">
    <property type="entry name" value="OBG-TYPE G DOMAIN-CONTAINING PROTEIN"/>
    <property type="match status" value="1"/>
</dbReference>
<dbReference type="Pfam" id="PF06071">
    <property type="entry name" value="YchF-GTPase_C"/>
    <property type="match status" value="1"/>
</dbReference>
<dbReference type="InterPro" id="IPR012675">
    <property type="entry name" value="Beta-grasp_dom_sf"/>
</dbReference>
<dbReference type="InterPro" id="IPR004396">
    <property type="entry name" value="ATPase_YchF/OLA1"/>
</dbReference>
<dbReference type="PATRIC" id="fig|1703779.3.peg.18"/>
<dbReference type="InterPro" id="IPR031167">
    <property type="entry name" value="G_OBG"/>
</dbReference>
<keyword evidence="2" id="KW-0479">Metal-binding</keyword>
<evidence type="ECO:0008006" key="10">
    <source>
        <dbReference type="Google" id="ProtNLM"/>
    </source>
</evidence>
<dbReference type="InterPro" id="IPR013029">
    <property type="entry name" value="YchF_C"/>
</dbReference>
<evidence type="ECO:0000256" key="4">
    <source>
        <dbReference type="ARBA" id="ARBA00022840"/>
    </source>
</evidence>
<dbReference type="FunFam" id="3.10.20.30:FF:000029">
    <property type="entry name" value="Obg-like ATPase 1"/>
    <property type="match status" value="1"/>
</dbReference>
<keyword evidence="3" id="KW-0547">Nucleotide-binding</keyword>
<evidence type="ECO:0000313" key="9">
    <source>
        <dbReference type="Proteomes" id="UP000051373"/>
    </source>
</evidence>